<evidence type="ECO:0000313" key="1">
    <source>
        <dbReference type="EMBL" id="WZJ20470.1"/>
    </source>
</evidence>
<evidence type="ECO:0000313" key="2">
    <source>
        <dbReference type="Proteomes" id="UP001479520"/>
    </source>
</evidence>
<dbReference type="GO" id="GO:0016787">
    <property type="term" value="F:hydrolase activity"/>
    <property type="evidence" value="ECO:0007669"/>
    <property type="project" value="UniProtKB-KW"/>
</dbReference>
<sequence>MLYLITGCAKLSPAARLTQAHDLAIQSGWQATRLQAGRFELLALHPPPTNTETLTLYIEGDGRAWLDPRTPASDPTPLDPLALRLALKEGLAVSAYLARPCQYVPDSIRAQCSAADWTQARFSEEIVDAMNLAVDAMKQRFGARSIRLVGYSGGAAVAALVAARRQDVVQLVSVAGVLDHVGWAQGLEVSPLSGSLNPADYWQVLQHLPQRHFVGGRDRQTGMHGIAGYLARFPPGLAPEVVVIDDFDHACCWEAAWPISSVSSDSAR</sequence>
<keyword evidence="2" id="KW-1185">Reference proteome</keyword>
<gene>
    <name evidence="1" type="ORF">AADV58_10945</name>
</gene>
<name>A0ABZ2XCV6_9RHOO</name>
<dbReference type="Gene3D" id="3.40.50.1820">
    <property type="entry name" value="alpha/beta hydrolase"/>
    <property type="match status" value="1"/>
</dbReference>
<dbReference type="RefSeq" id="WP_341743185.1">
    <property type="nucleotide sequence ID" value="NZ_CP151406.1"/>
</dbReference>
<proteinExistence type="predicted"/>
<protein>
    <submittedName>
        <fullName evidence="1">Alpha/beta hydrolase</fullName>
    </submittedName>
</protein>
<dbReference type="SUPFAM" id="SSF53474">
    <property type="entry name" value="alpha/beta-Hydrolases"/>
    <property type="match status" value="1"/>
</dbReference>
<dbReference type="Proteomes" id="UP001479520">
    <property type="component" value="Chromosome"/>
</dbReference>
<dbReference type="EMBL" id="CP151406">
    <property type="protein sequence ID" value="WZJ20470.1"/>
    <property type="molecule type" value="Genomic_DNA"/>
</dbReference>
<reference evidence="1 2" key="1">
    <citation type="submission" date="2024-04" db="EMBL/GenBank/DDBJ databases">
        <title>Dissimilatory iodate-reducing microorganisms contribute to the enrichment of iodine in groundwater.</title>
        <authorList>
            <person name="Jiang Z."/>
        </authorList>
    </citation>
    <scope>NUCLEOTIDE SEQUENCE [LARGE SCALE GENOMIC DNA]</scope>
    <source>
        <strain evidence="1 2">NCP973</strain>
    </source>
</reference>
<organism evidence="1 2">
    <name type="scientific">Azonexus hydrophilus</name>
    <dbReference type="NCBI Taxonomy" id="418702"/>
    <lineage>
        <taxon>Bacteria</taxon>
        <taxon>Pseudomonadati</taxon>
        <taxon>Pseudomonadota</taxon>
        <taxon>Betaproteobacteria</taxon>
        <taxon>Rhodocyclales</taxon>
        <taxon>Azonexaceae</taxon>
        <taxon>Azonexus</taxon>
    </lineage>
</organism>
<accession>A0ABZ2XCV6</accession>
<keyword evidence="1" id="KW-0378">Hydrolase</keyword>
<dbReference type="InterPro" id="IPR029058">
    <property type="entry name" value="AB_hydrolase_fold"/>
</dbReference>